<reference evidence="2 3" key="2">
    <citation type="submission" date="2017-09" db="EMBL/GenBank/DDBJ databases">
        <title>Bacillus patelloidae sp. nov., isolated from the intestinal tract of a marine limpet.</title>
        <authorList>
            <person name="Liu R."/>
            <person name="Dong C."/>
            <person name="Shao Z."/>
        </authorList>
    </citation>
    <scope>NUCLEOTIDE SEQUENCE [LARGE SCALE GENOMIC DNA]</scope>
    <source>
        <strain evidence="2 3">SA5d-4</strain>
    </source>
</reference>
<dbReference type="Proteomes" id="UP000217083">
    <property type="component" value="Unassembled WGS sequence"/>
</dbReference>
<reference evidence="3" key="1">
    <citation type="submission" date="2017-08" db="EMBL/GenBank/DDBJ databases">
        <authorList>
            <person name="Huang Z."/>
        </authorList>
    </citation>
    <scope>NUCLEOTIDE SEQUENCE [LARGE SCALE GENOMIC DNA]</scope>
    <source>
        <strain evidence="3">SA5d-4</strain>
    </source>
</reference>
<dbReference type="InterPro" id="IPR015020">
    <property type="entry name" value="Rv2525c-like_Glyco_Hydro-like"/>
</dbReference>
<dbReference type="SUPFAM" id="SSF51445">
    <property type="entry name" value="(Trans)glycosidases"/>
    <property type="match status" value="1"/>
</dbReference>
<accession>A0A263BTW1</accession>
<dbReference type="AlphaFoldDB" id="A0A263BTW1"/>
<keyword evidence="3" id="KW-1185">Reference proteome</keyword>
<evidence type="ECO:0000313" key="2">
    <source>
        <dbReference type="EMBL" id="OZM57181.1"/>
    </source>
</evidence>
<organism evidence="2 3">
    <name type="scientific">Lottiidibacillus patelloidae</name>
    <dbReference type="NCBI Taxonomy" id="2670334"/>
    <lineage>
        <taxon>Bacteria</taxon>
        <taxon>Bacillati</taxon>
        <taxon>Bacillota</taxon>
        <taxon>Bacilli</taxon>
        <taxon>Bacillales</taxon>
        <taxon>Bacillaceae</taxon>
        <taxon>Lottiidibacillus</taxon>
    </lineage>
</organism>
<gene>
    <name evidence="2" type="ORF">CIB95_06860</name>
</gene>
<dbReference type="Gene3D" id="3.20.20.80">
    <property type="entry name" value="Glycosidases"/>
    <property type="match status" value="1"/>
</dbReference>
<dbReference type="InterPro" id="IPR017853">
    <property type="entry name" value="GH"/>
</dbReference>
<proteinExistence type="predicted"/>
<name>A0A263BTW1_9BACI</name>
<feature type="domain" description="Rv2525c-like glycoside hydrolase-like" evidence="1">
    <location>
        <begin position="32"/>
        <end position="135"/>
    </location>
</feature>
<evidence type="ECO:0000259" key="1">
    <source>
        <dbReference type="Pfam" id="PF08924"/>
    </source>
</evidence>
<sequence>MKLRALWGVDSAVKVDEKLYNCVTSKYGKPKFWGRYLTRKEGVNDGLSKEELLFLHIRGIRIIPIYNDFSSAVGYRSGQVAARNAIFHASRLKFPKDTVVFANIENFFEVNDSWISAWVDVFFESGYLPGFYHDPLKGDFNKAYCAAVKNNARVKKYSILWSAEPREEASNEIDAPLFQPKKPSCVANVLGWQYGREAQGCPIETNLILFKLYQLLW</sequence>
<dbReference type="EMBL" id="NPIA01000003">
    <property type="protein sequence ID" value="OZM57181.1"/>
    <property type="molecule type" value="Genomic_DNA"/>
</dbReference>
<evidence type="ECO:0000313" key="3">
    <source>
        <dbReference type="Proteomes" id="UP000217083"/>
    </source>
</evidence>
<dbReference type="Pfam" id="PF08924">
    <property type="entry name" value="Rv2525c_GlyHyd-like"/>
    <property type="match status" value="1"/>
</dbReference>
<protein>
    <recommendedName>
        <fullName evidence="1">Rv2525c-like glycoside hydrolase-like domain-containing protein</fullName>
    </recommendedName>
</protein>
<comment type="caution">
    <text evidence="2">The sequence shown here is derived from an EMBL/GenBank/DDBJ whole genome shotgun (WGS) entry which is preliminary data.</text>
</comment>